<evidence type="ECO:0000313" key="1">
    <source>
        <dbReference type="EMBL" id="VDM69927.1"/>
    </source>
</evidence>
<reference evidence="1 2" key="1">
    <citation type="submission" date="2018-11" db="EMBL/GenBank/DDBJ databases">
        <authorList>
            <consortium name="Pathogen Informatics"/>
        </authorList>
    </citation>
    <scope>NUCLEOTIDE SEQUENCE [LARGE SCALE GENOMIC DNA]</scope>
</reference>
<organism evidence="1 2">
    <name type="scientific">Strongylus vulgaris</name>
    <name type="common">Blood worm</name>
    <dbReference type="NCBI Taxonomy" id="40348"/>
    <lineage>
        <taxon>Eukaryota</taxon>
        <taxon>Metazoa</taxon>
        <taxon>Ecdysozoa</taxon>
        <taxon>Nematoda</taxon>
        <taxon>Chromadorea</taxon>
        <taxon>Rhabditida</taxon>
        <taxon>Rhabditina</taxon>
        <taxon>Rhabditomorpha</taxon>
        <taxon>Strongyloidea</taxon>
        <taxon>Strongylidae</taxon>
        <taxon>Strongylus</taxon>
    </lineage>
</organism>
<dbReference type="Proteomes" id="UP000270094">
    <property type="component" value="Unassembled WGS sequence"/>
</dbReference>
<gene>
    <name evidence="1" type="ORF">SVUK_LOCUS4925</name>
</gene>
<dbReference type="EMBL" id="UYYB01014113">
    <property type="protein sequence ID" value="VDM69927.1"/>
    <property type="molecule type" value="Genomic_DNA"/>
</dbReference>
<proteinExistence type="predicted"/>
<dbReference type="AlphaFoldDB" id="A0A3P7J0G2"/>
<dbReference type="InterPro" id="IPR038459">
    <property type="entry name" value="MT_TRM10-typ_sf"/>
</dbReference>
<dbReference type="Gene3D" id="3.40.1280.30">
    <property type="match status" value="1"/>
</dbReference>
<accession>A0A3P7J0G2</accession>
<evidence type="ECO:0000313" key="2">
    <source>
        <dbReference type="Proteomes" id="UP000270094"/>
    </source>
</evidence>
<sequence>MSSVKVSLLNKQKEDNGEMVYAPGFNSLVELHGQEFRKAIDHVYGSRIIAMKRCDESLPKLVVDCRFLSEFTTYVRQIQTLHDGNWTSRQPFDITVANFRPDSQLAEIVKRL</sequence>
<keyword evidence="2" id="KW-1185">Reference proteome</keyword>
<name>A0A3P7J0G2_STRVU</name>
<dbReference type="OrthoDB" id="5809081at2759"/>
<protein>
    <submittedName>
        <fullName evidence="1">Uncharacterized protein</fullName>
    </submittedName>
</protein>